<feature type="signal peptide" evidence="1">
    <location>
        <begin position="1"/>
        <end position="27"/>
    </location>
</feature>
<dbReference type="EMBL" id="CAUYUJ010010990">
    <property type="protein sequence ID" value="CAK0830669.1"/>
    <property type="molecule type" value="Genomic_DNA"/>
</dbReference>
<feature type="chain" id="PRO_5046413288" evidence="1">
    <location>
        <begin position="28"/>
        <end position="644"/>
    </location>
</feature>
<proteinExistence type="predicted"/>
<accession>A0ABN9SF37</accession>
<evidence type="ECO:0000313" key="3">
    <source>
        <dbReference type="Proteomes" id="UP001189429"/>
    </source>
</evidence>
<protein>
    <submittedName>
        <fullName evidence="2">Uncharacterized protein</fullName>
    </submittedName>
</protein>
<gene>
    <name evidence="2" type="ORF">PCOR1329_LOCUS29245</name>
</gene>
<evidence type="ECO:0000313" key="2">
    <source>
        <dbReference type="EMBL" id="CAK0830669.1"/>
    </source>
</evidence>
<name>A0ABN9SF37_9DINO</name>
<reference evidence="2" key="1">
    <citation type="submission" date="2023-10" db="EMBL/GenBank/DDBJ databases">
        <authorList>
            <person name="Chen Y."/>
            <person name="Shah S."/>
            <person name="Dougan E. K."/>
            <person name="Thang M."/>
            <person name="Chan C."/>
        </authorList>
    </citation>
    <scope>NUCLEOTIDE SEQUENCE [LARGE SCALE GENOMIC DNA]</scope>
</reference>
<organism evidence="2 3">
    <name type="scientific">Prorocentrum cordatum</name>
    <dbReference type="NCBI Taxonomy" id="2364126"/>
    <lineage>
        <taxon>Eukaryota</taxon>
        <taxon>Sar</taxon>
        <taxon>Alveolata</taxon>
        <taxon>Dinophyceae</taxon>
        <taxon>Prorocentrales</taxon>
        <taxon>Prorocentraceae</taxon>
        <taxon>Prorocentrum</taxon>
    </lineage>
</organism>
<evidence type="ECO:0000256" key="1">
    <source>
        <dbReference type="SAM" id="SignalP"/>
    </source>
</evidence>
<sequence>MARPTRGRVPLLAAVVALCAAACEALAAAPSGLSSEASAGAAPVAILVSGMLDRLLVTPLMENLVRANVDAGTPVDIFFGMKPQMDGQNYASNKGESKWLVSEAASQSYAKDPRMLRRRLRTANVSNKELFRRLCEWSFEAGAGRCVTEEETEEPLELPDDQAHQSVMSYYNPLSTATGQNVLRKWRTIERLLKKAKRVELAHRFRYNSVLIVRDDNYWLTPYIFDTMDFEAHPSTLRSTSCLEAHGVNDKVLHLGRDAMERVGSAYQAWKRLPYSALADSRNAEEFLYKLAVLEGVGIRPTGFGYALGTITESGIPCFRKQSYNLSDRGGYHKCHDEATEDSPVTKLFRTFSCDTMNPAFFNALSSDEVAALRGTILNASGGAYNVSVVFIIADLAHIDKALMTLASLRSADPSARAVVVTQVQGCMRITRATGNSACVEIPRVLDVQTVKVALLTTAVFSGAAGGVLFAEPGVEFQEGPIAAFAEVSAGHDVVFAPRQSAQCDAITASADVSGSLFYVKSTPGGSHALMRAWMFLVEQKLPGGYYVGERVVSGINYTGAGLPLNVGDAGTVRGPSQKDFGRIVVDFDRLASTPRPGLAVLPKQLSPSGSRSLLARAVAASTGVRATAVPCGRLGSAHLPEEE</sequence>
<comment type="caution">
    <text evidence="2">The sequence shown here is derived from an EMBL/GenBank/DDBJ whole genome shotgun (WGS) entry which is preliminary data.</text>
</comment>
<keyword evidence="3" id="KW-1185">Reference proteome</keyword>
<dbReference type="Proteomes" id="UP001189429">
    <property type="component" value="Unassembled WGS sequence"/>
</dbReference>
<keyword evidence="1" id="KW-0732">Signal</keyword>